<sequence length="214" mass="24943">MSQLSESSELFVNCDEEVTSICKKLQQILTTVDTQEDKIFALKEAQSCIDSANENLKQMEVELQGFAKNIKDNLKEQFIMQKRKLEEMKKVYNQMKSKYESITSKDQLFGKDQQRQNLLKQQEKLYDQNMKIQDAKVVMYGLEKEANDIQINLHIQTNKIKGSIGKQQPIRDALSNSYTLIKTMQHRIRNNKLVLFVVCGIILFALLIIIFMHM</sequence>
<evidence type="ECO:0000256" key="1">
    <source>
        <dbReference type="ARBA" id="ARBA00004211"/>
    </source>
</evidence>
<accession>A0A8S1KQ31</accession>
<evidence type="ECO:0000256" key="7">
    <source>
        <dbReference type="SAM" id="Coils"/>
    </source>
</evidence>
<dbReference type="GO" id="GO:0005789">
    <property type="term" value="C:endoplasmic reticulum membrane"/>
    <property type="evidence" value="ECO:0007669"/>
    <property type="project" value="TreeGrafter"/>
</dbReference>
<evidence type="ECO:0000313" key="10">
    <source>
        <dbReference type="EMBL" id="CAD8057358.1"/>
    </source>
</evidence>
<proteinExistence type="predicted"/>
<dbReference type="PANTHER" id="PTHR21230">
    <property type="entry name" value="VESICLE TRANSPORT V-SNARE PROTEIN VTI1-RELATED"/>
    <property type="match status" value="1"/>
</dbReference>
<evidence type="ECO:0000256" key="8">
    <source>
        <dbReference type="SAM" id="Phobius"/>
    </source>
</evidence>
<dbReference type="InterPro" id="IPR007705">
    <property type="entry name" value="Vesicle_trsprt_v-SNARE_N"/>
</dbReference>
<keyword evidence="4" id="KW-0653">Protein transport</keyword>
<dbReference type="EMBL" id="CAJJDM010000025">
    <property type="protein sequence ID" value="CAD8057358.1"/>
    <property type="molecule type" value="Genomic_DNA"/>
</dbReference>
<dbReference type="GO" id="GO:0006906">
    <property type="term" value="P:vesicle fusion"/>
    <property type="evidence" value="ECO:0007669"/>
    <property type="project" value="TreeGrafter"/>
</dbReference>
<feature type="domain" description="Vesicle transport v-SNARE N-terminal" evidence="9">
    <location>
        <begin position="8"/>
        <end position="94"/>
    </location>
</feature>
<protein>
    <recommendedName>
        <fullName evidence="9">Vesicle transport v-SNARE N-terminal domain-containing protein</fullName>
    </recommendedName>
</protein>
<keyword evidence="11" id="KW-1185">Reference proteome</keyword>
<organism evidence="10 11">
    <name type="scientific">Paramecium primaurelia</name>
    <dbReference type="NCBI Taxonomy" id="5886"/>
    <lineage>
        <taxon>Eukaryota</taxon>
        <taxon>Sar</taxon>
        <taxon>Alveolata</taxon>
        <taxon>Ciliophora</taxon>
        <taxon>Intramacronucleata</taxon>
        <taxon>Oligohymenophorea</taxon>
        <taxon>Peniculida</taxon>
        <taxon>Parameciidae</taxon>
        <taxon>Paramecium</taxon>
    </lineage>
</organism>
<dbReference type="GO" id="GO:0006886">
    <property type="term" value="P:intracellular protein transport"/>
    <property type="evidence" value="ECO:0007669"/>
    <property type="project" value="InterPro"/>
</dbReference>
<feature type="transmembrane region" description="Helical" evidence="8">
    <location>
        <begin position="193"/>
        <end position="212"/>
    </location>
</feature>
<dbReference type="Proteomes" id="UP000688137">
    <property type="component" value="Unassembled WGS sequence"/>
</dbReference>
<evidence type="ECO:0000256" key="4">
    <source>
        <dbReference type="ARBA" id="ARBA00022927"/>
    </source>
</evidence>
<evidence type="ECO:0000256" key="3">
    <source>
        <dbReference type="ARBA" id="ARBA00022692"/>
    </source>
</evidence>
<dbReference type="GO" id="GO:0031902">
    <property type="term" value="C:late endosome membrane"/>
    <property type="evidence" value="ECO:0007669"/>
    <property type="project" value="TreeGrafter"/>
</dbReference>
<evidence type="ECO:0000259" key="9">
    <source>
        <dbReference type="Pfam" id="PF05008"/>
    </source>
</evidence>
<comment type="subcellular location">
    <subcellularLocation>
        <location evidence="1">Membrane</location>
        <topology evidence="1">Single-pass type IV membrane protein</topology>
    </subcellularLocation>
</comment>
<dbReference type="GO" id="GO:0005794">
    <property type="term" value="C:Golgi apparatus"/>
    <property type="evidence" value="ECO:0007669"/>
    <property type="project" value="TreeGrafter"/>
</dbReference>
<dbReference type="GO" id="GO:0012507">
    <property type="term" value="C:ER to Golgi transport vesicle membrane"/>
    <property type="evidence" value="ECO:0007669"/>
    <property type="project" value="TreeGrafter"/>
</dbReference>
<keyword evidence="3 8" id="KW-0812">Transmembrane</keyword>
<keyword evidence="2" id="KW-0813">Transport</keyword>
<dbReference type="GO" id="GO:0031201">
    <property type="term" value="C:SNARE complex"/>
    <property type="evidence" value="ECO:0007669"/>
    <property type="project" value="TreeGrafter"/>
</dbReference>
<name>A0A8S1KQ31_PARPR</name>
<evidence type="ECO:0000256" key="2">
    <source>
        <dbReference type="ARBA" id="ARBA00022448"/>
    </source>
</evidence>
<evidence type="ECO:0000313" key="11">
    <source>
        <dbReference type="Proteomes" id="UP000688137"/>
    </source>
</evidence>
<evidence type="ECO:0000256" key="6">
    <source>
        <dbReference type="ARBA" id="ARBA00023136"/>
    </source>
</evidence>
<dbReference type="GO" id="GO:0000149">
    <property type="term" value="F:SNARE binding"/>
    <property type="evidence" value="ECO:0007669"/>
    <property type="project" value="TreeGrafter"/>
</dbReference>
<evidence type="ECO:0000256" key="5">
    <source>
        <dbReference type="ARBA" id="ARBA00022989"/>
    </source>
</evidence>
<dbReference type="AlphaFoldDB" id="A0A8S1KQ31"/>
<feature type="coiled-coil region" evidence="7">
    <location>
        <begin position="42"/>
        <end position="105"/>
    </location>
</feature>
<reference evidence="10" key="1">
    <citation type="submission" date="2021-01" db="EMBL/GenBank/DDBJ databases">
        <authorList>
            <consortium name="Genoscope - CEA"/>
            <person name="William W."/>
        </authorList>
    </citation>
    <scope>NUCLEOTIDE SEQUENCE</scope>
</reference>
<keyword evidence="5 8" id="KW-1133">Transmembrane helix</keyword>
<gene>
    <name evidence="10" type="ORF">PPRIM_AZ9-3.1.T0260003</name>
</gene>
<dbReference type="GO" id="GO:0005484">
    <property type="term" value="F:SNAP receptor activity"/>
    <property type="evidence" value="ECO:0007669"/>
    <property type="project" value="TreeGrafter"/>
</dbReference>
<comment type="caution">
    <text evidence="10">The sequence shown here is derived from an EMBL/GenBank/DDBJ whole genome shotgun (WGS) entry which is preliminary data.</text>
</comment>
<dbReference type="PANTHER" id="PTHR21230:SF26">
    <property type="entry name" value="VESICLE TRANSPORT THROUGH INTERACTION WITH T-SNARES HOMOLOG 1A"/>
    <property type="match status" value="1"/>
</dbReference>
<dbReference type="Pfam" id="PF05008">
    <property type="entry name" value="V-SNARE"/>
    <property type="match status" value="1"/>
</dbReference>
<keyword evidence="6 8" id="KW-0472">Membrane</keyword>
<keyword evidence="7" id="KW-0175">Coiled coil</keyword>